<keyword evidence="3 5" id="KW-0238">DNA-binding</keyword>
<dbReference type="PRINTS" id="PR00046">
    <property type="entry name" value="SIGMA70FCT"/>
</dbReference>
<dbReference type="Gene3D" id="1.20.140.160">
    <property type="match status" value="1"/>
</dbReference>
<dbReference type="Pfam" id="PF04545">
    <property type="entry name" value="Sigma70_r4"/>
    <property type="match status" value="1"/>
</dbReference>
<evidence type="ECO:0000256" key="4">
    <source>
        <dbReference type="ARBA" id="ARBA00023163"/>
    </source>
</evidence>
<gene>
    <name evidence="8" type="ORF">SAMN02745120_0434</name>
</gene>
<dbReference type="PIRSF" id="PIRSF000770">
    <property type="entry name" value="RNA_pol_sigma-SigE/K"/>
    <property type="match status" value="1"/>
</dbReference>
<dbReference type="Pfam" id="PF04539">
    <property type="entry name" value="Sigma70_r3"/>
    <property type="match status" value="1"/>
</dbReference>
<evidence type="ECO:0000259" key="6">
    <source>
        <dbReference type="PROSITE" id="PS00715"/>
    </source>
</evidence>
<evidence type="ECO:0000256" key="1">
    <source>
        <dbReference type="ARBA" id="ARBA00023015"/>
    </source>
</evidence>
<dbReference type="InterPro" id="IPR012845">
    <property type="entry name" value="RNA_pol_sigma_FliA_WhiG"/>
</dbReference>
<dbReference type="InterPro" id="IPR007627">
    <property type="entry name" value="RNA_pol_sigma70_r2"/>
</dbReference>
<dbReference type="InterPro" id="IPR007624">
    <property type="entry name" value="RNA_pol_sigma70_r3"/>
</dbReference>
<name>A0A1T4ZVQ7_9FIRM</name>
<dbReference type="InterPro" id="IPR007630">
    <property type="entry name" value="RNA_pol_sigma70_r4"/>
</dbReference>
<dbReference type="EMBL" id="FUYN01000001">
    <property type="protein sequence ID" value="SKB26677.1"/>
    <property type="molecule type" value="Genomic_DNA"/>
</dbReference>
<dbReference type="GO" id="GO:0003677">
    <property type="term" value="F:DNA binding"/>
    <property type="evidence" value="ECO:0007669"/>
    <property type="project" value="UniProtKB-KW"/>
</dbReference>
<evidence type="ECO:0000313" key="9">
    <source>
        <dbReference type="Proteomes" id="UP000243406"/>
    </source>
</evidence>
<dbReference type="InterPro" id="IPR000943">
    <property type="entry name" value="RNA_pol_sigma70"/>
</dbReference>
<protein>
    <recommendedName>
        <fullName evidence="5">RNA polymerase sigma factor</fullName>
    </recommendedName>
</protein>
<dbReference type="NCBIfam" id="TIGR02937">
    <property type="entry name" value="sigma70-ECF"/>
    <property type="match status" value="1"/>
</dbReference>
<dbReference type="InterPro" id="IPR014284">
    <property type="entry name" value="RNA_pol_sigma-70_dom"/>
</dbReference>
<dbReference type="GO" id="GO:0003899">
    <property type="term" value="F:DNA-directed RNA polymerase activity"/>
    <property type="evidence" value="ECO:0007669"/>
    <property type="project" value="InterPro"/>
</dbReference>
<evidence type="ECO:0000256" key="3">
    <source>
        <dbReference type="ARBA" id="ARBA00023125"/>
    </source>
</evidence>
<sequence length="247" mass="28990">MARQIDIWDRYSQEENLDKKKEIKKVIIEEYINLVKIIAGKLYNYYASNIEYDDLMSYGVIGLIDAIDKYDPSKNIKFETYASIRIRGSIIDQIRNLDWIPRSIRQKSKILKDANEALESKLGREASYQEIAKYLGKSEQEVLTLIDETSVYNILSIEDDFNESFKIQLKDESIESSPEDLTVYNDTIKELQRTIGELNEREQLIINLYYYEGLTYKEIGEILNISESRVSQIHSKAISKMRKQFQH</sequence>
<dbReference type="NCBIfam" id="NF005413">
    <property type="entry name" value="PRK06986.1"/>
    <property type="match status" value="1"/>
</dbReference>
<dbReference type="InterPro" id="IPR013325">
    <property type="entry name" value="RNA_pol_sigma_r2"/>
</dbReference>
<dbReference type="InterPro" id="IPR013324">
    <property type="entry name" value="RNA_pol_sigma_r3/r4-like"/>
</dbReference>
<accession>A0A1T4ZVQ7</accession>
<keyword evidence="1 5" id="KW-0805">Transcription regulation</keyword>
<feature type="domain" description="RNA polymerase sigma-70" evidence="6">
    <location>
        <begin position="54"/>
        <end position="67"/>
    </location>
</feature>
<reference evidence="9" key="1">
    <citation type="submission" date="2017-02" db="EMBL/GenBank/DDBJ databases">
        <authorList>
            <person name="Varghese N."/>
            <person name="Submissions S."/>
        </authorList>
    </citation>
    <scope>NUCLEOTIDE SEQUENCE [LARGE SCALE GENOMIC DNA]</scope>
    <source>
        <strain evidence="9">ATCC 35199</strain>
    </source>
</reference>
<dbReference type="OrthoDB" id="9799825at2"/>
<keyword evidence="4 5" id="KW-0804">Transcription</keyword>
<keyword evidence="8" id="KW-0969">Cilium</keyword>
<dbReference type="NCBIfam" id="TIGR02479">
    <property type="entry name" value="FliA_WhiG"/>
    <property type="match status" value="1"/>
</dbReference>
<evidence type="ECO:0000256" key="5">
    <source>
        <dbReference type="RuleBase" id="RU362124"/>
    </source>
</evidence>
<dbReference type="Gene3D" id="1.10.1740.10">
    <property type="match status" value="1"/>
</dbReference>
<dbReference type="AlphaFoldDB" id="A0A1T4ZVQ7"/>
<dbReference type="PROSITE" id="PS00716">
    <property type="entry name" value="SIGMA70_2"/>
    <property type="match status" value="1"/>
</dbReference>
<dbReference type="Proteomes" id="UP000243406">
    <property type="component" value="Unassembled WGS sequence"/>
</dbReference>
<evidence type="ECO:0000256" key="2">
    <source>
        <dbReference type="ARBA" id="ARBA00023082"/>
    </source>
</evidence>
<dbReference type="SUPFAM" id="SSF88946">
    <property type="entry name" value="Sigma2 domain of RNA polymerase sigma factors"/>
    <property type="match status" value="1"/>
</dbReference>
<dbReference type="GO" id="GO:0006352">
    <property type="term" value="P:DNA-templated transcription initiation"/>
    <property type="evidence" value="ECO:0007669"/>
    <property type="project" value="InterPro"/>
</dbReference>
<dbReference type="CDD" id="cd06171">
    <property type="entry name" value="Sigma70_r4"/>
    <property type="match status" value="1"/>
</dbReference>
<feature type="domain" description="RNA polymerase sigma-70" evidence="7">
    <location>
        <begin position="215"/>
        <end position="241"/>
    </location>
</feature>
<dbReference type="GO" id="GO:0016987">
    <property type="term" value="F:sigma factor activity"/>
    <property type="evidence" value="ECO:0007669"/>
    <property type="project" value="UniProtKB-KW"/>
</dbReference>
<proteinExistence type="inferred from homology"/>
<dbReference type="SUPFAM" id="SSF88659">
    <property type="entry name" value="Sigma3 and sigma4 domains of RNA polymerase sigma factors"/>
    <property type="match status" value="2"/>
</dbReference>
<dbReference type="PROSITE" id="PS00715">
    <property type="entry name" value="SIGMA70_1"/>
    <property type="match status" value="1"/>
</dbReference>
<dbReference type="Pfam" id="PF04542">
    <property type="entry name" value="Sigma70_r2"/>
    <property type="match status" value="1"/>
</dbReference>
<dbReference type="RefSeq" id="WP_079588420.1">
    <property type="nucleotide sequence ID" value="NZ_FUYN01000001.1"/>
</dbReference>
<comment type="function">
    <text evidence="5">Sigma factors are initiation factors that promote the attachment of RNA polymerase to specific initiation sites and are then released.</text>
</comment>
<keyword evidence="8" id="KW-0282">Flagellum</keyword>
<evidence type="ECO:0000259" key="7">
    <source>
        <dbReference type="PROSITE" id="PS00716"/>
    </source>
</evidence>
<dbReference type="PANTHER" id="PTHR30385:SF7">
    <property type="entry name" value="RNA POLYMERASE SIGMA FACTOR FLIA"/>
    <property type="match status" value="1"/>
</dbReference>
<organism evidence="8 9">
    <name type="scientific">Acetoanaerobium noterae</name>
    <dbReference type="NCBI Taxonomy" id="745369"/>
    <lineage>
        <taxon>Bacteria</taxon>
        <taxon>Bacillati</taxon>
        <taxon>Bacillota</taxon>
        <taxon>Clostridia</taxon>
        <taxon>Peptostreptococcales</taxon>
        <taxon>Filifactoraceae</taxon>
        <taxon>Acetoanaerobium</taxon>
    </lineage>
</organism>
<dbReference type="PANTHER" id="PTHR30385">
    <property type="entry name" value="SIGMA FACTOR F FLAGELLAR"/>
    <property type="match status" value="1"/>
</dbReference>
<evidence type="ECO:0000313" key="8">
    <source>
        <dbReference type="EMBL" id="SKB26677.1"/>
    </source>
</evidence>
<comment type="similarity">
    <text evidence="5">Belongs to the sigma-70 factor family.</text>
</comment>
<keyword evidence="8" id="KW-0966">Cell projection</keyword>
<keyword evidence="2 5" id="KW-0731">Sigma factor</keyword>
<keyword evidence="9" id="KW-1185">Reference proteome</keyword>